<sequence>MILPISFTEEDAKHVDFPINGPLVSEAQISNKRVSRILMDNGSSVNVPFKFQCQVIGFMEVDLSPYPIQLQYFNRDVLIIMVKILPMTFKGENNLCAFKHYTFVVVDCPIAYNATLG</sequence>
<evidence type="ECO:0000313" key="1">
    <source>
        <dbReference type="EnsemblPlants" id="cds.evm.model.05.657"/>
    </source>
</evidence>
<reference evidence="1" key="1">
    <citation type="submission" date="2018-11" db="EMBL/GenBank/DDBJ databases">
        <authorList>
            <person name="Grassa J C."/>
        </authorList>
    </citation>
    <scope>NUCLEOTIDE SEQUENCE [LARGE SCALE GENOMIC DNA]</scope>
</reference>
<dbReference type="Gramene" id="evm.model.05.657">
    <property type="protein sequence ID" value="cds.evm.model.05.657"/>
    <property type="gene ID" value="evm.TU.05.657"/>
</dbReference>
<accession>A0A803PRB0</accession>
<keyword evidence="2" id="KW-1185">Reference proteome</keyword>
<dbReference type="EnsemblPlants" id="evm.model.05.657">
    <property type="protein sequence ID" value="cds.evm.model.05.657"/>
    <property type="gene ID" value="evm.TU.05.657"/>
</dbReference>
<dbReference type="Proteomes" id="UP000596661">
    <property type="component" value="Chromosome 5"/>
</dbReference>
<protein>
    <submittedName>
        <fullName evidence="1">Uncharacterized protein</fullName>
    </submittedName>
</protein>
<name>A0A803PRB0_CANSA</name>
<dbReference type="AlphaFoldDB" id="A0A803PRB0"/>
<proteinExistence type="predicted"/>
<dbReference type="PANTHER" id="PTHR33240:SF15">
    <property type="entry name" value="GAG-PRO-LIKE PROTEIN"/>
    <property type="match status" value="1"/>
</dbReference>
<organism evidence="1 2">
    <name type="scientific">Cannabis sativa</name>
    <name type="common">Hemp</name>
    <name type="synonym">Marijuana</name>
    <dbReference type="NCBI Taxonomy" id="3483"/>
    <lineage>
        <taxon>Eukaryota</taxon>
        <taxon>Viridiplantae</taxon>
        <taxon>Streptophyta</taxon>
        <taxon>Embryophyta</taxon>
        <taxon>Tracheophyta</taxon>
        <taxon>Spermatophyta</taxon>
        <taxon>Magnoliopsida</taxon>
        <taxon>eudicotyledons</taxon>
        <taxon>Gunneridae</taxon>
        <taxon>Pentapetalae</taxon>
        <taxon>rosids</taxon>
        <taxon>fabids</taxon>
        <taxon>Rosales</taxon>
        <taxon>Cannabaceae</taxon>
        <taxon>Cannabis</taxon>
    </lineage>
</organism>
<evidence type="ECO:0000313" key="2">
    <source>
        <dbReference type="Proteomes" id="UP000596661"/>
    </source>
</evidence>
<reference evidence="1" key="2">
    <citation type="submission" date="2021-03" db="UniProtKB">
        <authorList>
            <consortium name="EnsemblPlants"/>
        </authorList>
    </citation>
    <scope>IDENTIFICATION</scope>
</reference>
<dbReference type="EMBL" id="UZAU01000437">
    <property type="status" value="NOT_ANNOTATED_CDS"/>
    <property type="molecule type" value="Genomic_DNA"/>
</dbReference>
<dbReference type="PANTHER" id="PTHR33240">
    <property type="entry name" value="OS08G0508500 PROTEIN"/>
    <property type="match status" value="1"/>
</dbReference>